<dbReference type="InterPro" id="IPR027417">
    <property type="entry name" value="P-loop_NTPase"/>
</dbReference>
<keyword evidence="3 5" id="KW-0067">ATP-binding</keyword>
<accession>A0AAU8MSB3</accession>
<dbReference type="GO" id="GO:0016887">
    <property type="term" value="F:ATP hydrolysis activity"/>
    <property type="evidence" value="ECO:0007669"/>
    <property type="project" value="InterPro"/>
</dbReference>
<dbReference type="SMART" id="SM00382">
    <property type="entry name" value="AAA"/>
    <property type="match status" value="1"/>
</dbReference>
<dbReference type="SUPFAM" id="SSF52540">
    <property type="entry name" value="P-loop containing nucleoside triphosphate hydrolases"/>
    <property type="match status" value="1"/>
</dbReference>
<sequence length="467" mass="53013">MNAGAGTLARHVEPLRIPTKARDTEGRAYLHRAFEQFEALLERHLRAHLQRDIDCVLMPTVIDPPDPDDDAPYARLVREQRLDSESQALLLLALAPLVRSDFLDRLVQNLAPGAGDYPLLGGIRGKQHRGFLPTGDTALFVMAGDDLGERLRWQKLLGGDHPLIQRRIVYLEESVDGDPPMSGRLMVDEETADRIINGKPRPPRSSSKFPAQKLSTGMEWDDLVLQPRTLAEIRDLETWVRHGQVLLDDWQMRRKLRPGCRALFHGPPGTGKTVTAMLLGKVTGREVYRVDLSMVVSKYIGETEKNLAGLFDRAERKDWILFFDEADALFGKRTQVRDAHDRYANQEVSFLLQRIETFEGLTILASNLAGNVDEAFARRFEHIVNFPMPRQGERLLIWQKGLPPAASLEPGIDLARIATRYELSGGMIMNVIRYVSMQAISRDERVLRLQDFLDGIRREYAKENKLE</sequence>
<dbReference type="AlphaFoldDB" id="A0AAU8MSB3"/>
<dbReference type="Pfam" id="PF00004">
    <property type="entry name" value="AAA"/>
    <property type="match status" value="1"/>
</dbReference>
<evidence type="ECO:0000313" key="5">
    <source>
        <dbReference type="EMBL" id="XCO74264.1"/>
    </source>
</evidence>
<protein>
    <submittedName>
        <fullName evidence="5">ATP-binding protein</fullName>
    </submittedName>
</protein>
<evidence type="ECO:0000256" key="1">
    <source>
        <dbReference type="ARBA" id="ARBA00006914"/>
    </source>
</evidence>
<gene>
    <name evidence="5" type="ORF">ABU614_18060</name>
</gene>
<evidence type="ECO:0000256" key="3">
    <source>
        <dbReference type="ARBA" id="ARBA00022840"/>
    </source>
</evidence>
<dbReference type="InterPro" id="IPR003593">
    <property type="entry name" value="AAA+_ATPase"/>
</dbReference>
<organism evidence="5">
    <name type="scientific">Lysobacter firmicutimachus</name>
    <dbReference type="NCBI Taxonomy" id="1792846"/>
    <lineage>
        <taxon>Bacteria</taxon>
        <taxon>Pseudomonadati</taxon>
        <taxon>Pseudomonadota</taxon>
        <taxon>Gammaproteobacteria</taxon>
        <taxon>Lysobacterales</taxon>
        <taxon>Lysobacteraceae</taxon>
        <taxon>Lysobacter</taxon>
    </lineage>
</organism>
<comment type="similarity">
    <text evidence="1">Belongs to the AAA ATPase family.</text>
</comment>
<dbReference type="PANTHER" id="PTHR23073">
    <property type="entry name" value="26S PROTEASOME REGULATORY SUBUNIT"/>
    <property type="match status" value="1"/>
</dbReference>
<dbReference type="GO" id="GO:0005524">
    <property type="term" value="F:ATP binding"/>
    <property type="evidence" value="ECO:0007669"/>
    <property type="project" value="UniProtKB-KW"/>
</dbReference>
<dbReference type="RefSeq" id="WP_363797127.1">
    <property type="nucleotide sequence ID" value="NZ_CP159925.1"/>
</dbReference>
<dbReference type="InterPro" id="IPR003959">
    <property type="entry name" value="ATPase_AAA_core"/>
</dbReference>
<feature type="domain" description="AAA+ ATPase" evidence="4">
    <location>
        <begin position="258"/>
        <end position="390"/>
    </location>
</feature>
<evidence type="ECO:0000259" key="4">
    <source>
        <dbReference type="SMART" id="SM00382"/>
    </source>
</evidence>
<reference evidence="5" key="1">
    <citation type="submission" date="2024-06" db="EMBL/GenBank/DDBJ databases">
        <authorList>
            <person name="Li S."/>
        </authorList>
    </citation>
    <scope>NUCLEOTIDE SEQUENCE</scope>
    <source>
        <strain evidence="5">SR10</strain>
    </source>
</reference>
<name>A0AAU8MSB3_9GAMM</name>
<dbReference type="EMBL" id="CP159925">
    <property type="protein sequence ID" value="XCO74264.1"/>
    <property type="molecule type" value="Genomic_DNA"/>
</dbReference>
<keyword evidence="2" id="KW-0547">Nucleotide-binding</keyword>
<proteinExistence type="inferred from homology"/>
<dbReference type="Gene3D" id="3.40.50.300">
    <property type="entry name" value="P-loop containing nucleotide triphosphate hydrolases"/>
    <property type="match status" value="1"/>
</dbReference>
<dbReference type="CDD" id="cd19481">
    <property type="entry name" value="RecA-like_protease"/>
    <property type="match status" value="1"/>
</dbReference>
<evidence type="ECO:0000256" key="2">
    <source>
        <dbReference type="ARBA" id="ARBA00022741"/>
    </source>
</evidence>
<dbReference type="InterPro" id="IPR050221">
    <property type="entry name" value="26S_Proteasome_ATPase"/>
</dbReference>